<dbReference type="SUPFAM" id="SSF54862">
    <property type="entry name" value="4Fe-4S ferredoxins"/>
    <property type="match status" value="1"/>
</dbReference>
<evidence type="ECO:0000256" key="5">
    <source>
        <dbReference type="ARBA" id="ARBA00023004"/>
    </source>
</evidence>
<evidence type="ECO:0000313" key="10">
    <source>
        <dbReference type="Proteomes" id="UP000249341"/>
    </source>
</evidence>
<reference evidence="9 10" key="1">
    <citation type="submission" date="2018-06" db="EMBL/GenBank/DDBJ databases">
        <title>Genomic Encyclopedia of Type Strains, Phase III (KMG-III): the genomes of soil and plant-associated and newly described type strains.</title>
        <authorList>
            <person name="Whitman W."/>
        </authorList>
    </citation>
    <scope>NUCLEOTIDE SEQUENCE [LARGE SCALE GENOMIC DNA]</scope>
    <source>
        <strain evidence="9 10">CGMCC 4.7090</strain>
    </source>
</reference>
<dbReference type="EMBL" id="QLMJ01000020">
    <property type="protein sequence ID" value="RAK28380.1"/>
    <property type="molecule type" value="Genomic_DNA"/>
</dbReference>
<comment type="caution">
    <text evidence="9">The sequence shown here is derived from an EMBL/GenBank/DDBJ whole genome shotgun (WGS) entry which is preliminary data.</text>
</comment>
<dbReference type="Pfam" id="PF13459">
    <property type="entry name" value="Fer4_15"/>
    <property type="match status" value="1"/>
</dbReference>
<keyword evidence="7" id="KW-0003">3Fe-4S</keyword>
<dbReference type="InterPro" id="IPR017896">
    <property type="entry name" value="4Fe4S_Fe-S-bd"/>
</dbReference>
<keyword evidence="10" id="KW-1185">Reference proteome</keyword>
<evidence type="ECO:0000256" key="6">
    <source>
        <dbReference type="ARBA" id="ARBA00023014"/>
    </source>
</evidence>
<dbReference type="OrthoDB" id="9803319at2"/>
<organism evidence="9 10">
    <name type="scientific">Actinoplanes lutulentus</name>
    <dbReference type="NCBI Taxonomy" id="1287878"/>
    <lineage>
        <taxon>Bacteria</taxon>
        <taxon>Bacillati</taxon>
        <taxon>Actinomycetota</taxon>
        <taxon>Actinomycetes</taxon>
        <taxon>Micromonosporales</taxon>
        <taxon>Micromonosporaceae</taxon>
        <taxon>Actinoplanes</taxon>
    </lineage>
</organism>
<comment type="cofactor">
    <cofactor evidence="1">
        <name>[3Fe-4S] cluster</name>
        <dbReference type="ChEBI" id="CHEBI:21137"/>
    </cofactor>
</comment>
<keyword evidence="6" id="KW-0411">Iron-sulfur</keyword>
<evidence type="ECO:0000256" key="1">
    <source>
        <dbReference type="ARBA" id="ARBA00001927"/>
    </source>
</evidence>
<dbReference type="Proteomes" id="UP000249341">
    <property type="component" value="Unassembled WGS sequence"/>
</dbReference>
<keyword evidence="3" id="KW-0479">Metal-binding</keyword>
<keyword evidence="2" id="KW-0813">Transport</keyword>
<dbReference type="GO" id="GO:0046872">
    <property type="term" value="F:metal ion binding"/>
    <property type="evidence" value="ECO:0007669"/>
    <property type="project" value="UniProtKB-KW"/>
</dbReference>
<evidence type="ECO:0000256" key="4">
    <source>
        <dbReference type="ARBA" id="ARBA00022982"/>
    </source>
</evidence>
<evidence type="ECO:0000259" key="8">
    <source>
        <dbReference type="PROSITE" id="PS51379"/>
    </source>
</evidence>
<feature type="domain" description="4Fe-4S ferredoxin-type" evidence="8">
    <location>
        <begin position="1"/>
        <end position="29"/>
    </location>
</feature>
<keyword evidence="4" id="KW-0249">Electron transport</keyword>
<evidence type="ECO:0000256" key="2">
    <source>
        <dbReference type="ARBA" id="ARBA00022448"/>
    </source>
</evidence>
<accession>A0A327Z1G9</accession>
<evidence type="ECO:0000256" key="7">
    <source>
        <dbReference type="ARBA" id="ARBA00023291"/>
    </source>
</evidence>
<dbReference type="PANTHER" id="PTHR36923:SF3">
    <property type="entry name" value="FERREDOXIN"/>
    <property type="match status" value="1"/>
</dbReference>
<proteinExistence type="predicted"/>
<evidence type="ECO:0000313" key="9">
    <source>
        <dbReference type="EMBL" id="RAK28380.1"/>
    </source>
</evidence>
<evidence type="ECO:0000256" key="3">
    <source>
        <dbReference type="ARBA" id="ARBA00022723"/>
    </source>
</evidence>
<sequence length="63" mass="7092">MKIDVDWDLCDGNGVCAIEAPGVFEMDDDDELHVLKEDIEEEERPQVDAAIRVCPKRALSLHP</sequence>
<name>A0A327Z1G9_9ACTN</name>
<gene>
    <name evidence="9" type="ORF">B0I29_120148</name>
</gene>
<keyword evidence="5" id="KW-0408">Iron</keyword>
<dbReference type="PANTHER" id="PTHR36923">
    <property type="entry name" value="FERREDOXIN"/>
    <property type="match status" value="1"/>
</dbReference>
<dbReference type="InterPro" id="IPR051269">
    <property type="entry name" value="Fe-S_cluster_ET"/>
</dbReference>
<dbReference type="GO" id="GO:0051538">
    <property type="term" value="F:3 iron, 4 sulfur cluster binding"/>
    <property type="evidence" value="ECO:0007669"/>
    <property type="project" value="UniProtKB-KW"/>
</dbReference>
<dbReference type="PROSITE" id="PS51379">
    <property type="entry name" value="4FE4S_FER_2"/>
    <property type="match status" value="1"/>
</dbReference>
<protein>
    <submittedName>
        <fullName evidence="9">Ferredoxin</fullName>
    </submittedName>
</protein>
<dbReference type="AlphaFoldDB" id="A0A327Z1G9"/>
<dbReference type="Gene3D" id="3.30.70.20">
    <property type="match status" value="1"/>
</dbReference>